<dbReference type="Proteomes" id="UP000202022">
    <property type="component" value="Segment"/>
</dbReference>
<evidence type="ECO:0000313" key="1">
    <source>
        <dbReference type="EMBL" id="AGM11134.1"/>
    </source>
</evidence>
<dbReference type="KEGG" id="vg:16194406"/>
<sequence>MANEDTLKRMSEVARLQYWKAKEQAFVASLATSVTSGGTINMQLSNPADSTVALDVSQFLFSSQFKGQFKIYDQFDTAPSGGSAIGIDNLLMDSGGNGSDTGTATANSGVTFTPSGTPHFNSVLPGGGVGGAGTGGAGVGTEPIIEPGREVVLELQNDGTDTAPGSIGVVYLEREDL</sequence>
<proteinExistence type="predicted"/>
<dbReference type="RefSeq" id="YP_008059531.1">
    <property type="nucleotide sequence ID" value="NC_021329.1"/>
</dbReference>
<dbReference type="EMBL" id="KC292023">
    <property type="protein sequence ID" value="AGM11134.1"/>
    <property type="molecule type" value="Genomic_DNA"/>
</dbReference>
<reference evidence="1 2" key="1">
    <citation type="submission" date="2012-12" db="EMBL/GenBank/DDBJ databases">
        <authorList>
            <person name="Sencilo A."/>
            <person name="Jacobs-Sera D."/>
            <person name="Russell D.A."/>
            <person name="Ko C."/>
            <person name="Atanasova N."/>
            <person name="Osterlund E."/>
            <person name="Oksanen H.M."/>
            <person name="Bamford D.H."/>
            <person name="Hatfull G.F."/>
            <person name="Roine E."/>
            <person name="Hendrix R.W."/>
        </authorList>
    </citation>
    <scope>NUCLEOTIDE SEQUENCE [LARGE SCALE GENOMIC DNA]</scope>
</reference>
<keyword evidence="2" id="KW-1185">Reference proteome</keyword>
<name>R4T635_9CAUD</name>
<accession>R4T635</accession>
<organism evidence="1 2">
    <name type="scientific">Halorubrum tailed virus 4</name>
    <dbReference type="NCBI Taxonomy" id="1273752"/>
    <lineage>
        <taxon>Viruses</taxon>
        <taxon>Duplodnaviria</taxon>
        <taxon>Heunggongvirae</taxon>
        <taxon>Uroviricota</taxon>
        <taxon>Caudoviricetes</taxon>
        <taxon>Kirjokansivirales</taxon>
        <taxon>Haloferuviridae</taxon>
        <taxon>Saldibavirus</taxon>
        <taxon>Saldibavirus natrii</taxon>
        <taxon>Saldibavirus HRTV4</taxon>
    </lineage>
</organism>
<evidence type="ECO:0000313" key="2">
    <source>
        <dbReference type="Proteomes" id="UP000202022"/>
    </source>
</evidence>
<protein>
    <submittedName>
        <fullName evidence="1">Uncharacterized protein</fullName>
    </submittedName>
</protein>
<dbReference type="GeneID" id="16194406"/>
<gene>
    <name evidence="1" type="primary">42</name>
    <name evidence="1" type="ORF">HRTV4_42</name>
</gene>